<dbReference type="PROSITE" id="PS50075">
    <property type="entry name" value="CARRIER"/>
    <property type="match status" value="1"/>
</dbReference>
<keyword evidence="5" id="KW-1185">Reference proteome</keyword>
<protein>
    <recommendedName>
        <fullName evidence="3">Carrier domain-containing protein</fullName>
    </recommendedName>
</protein>
<dbReference type="InterPro" id="IPR051414">
    <property type="entry name" value="Adenylate-forming_Reductase"/>
</dbReference>
<dbReference type="Gene3D" id="3.40.50.720">
    <property type="entry name" value="NAD(P)-binding Rossmann-like Domain"/>
    <property type="match status" value="1"/>
</dbReference>
<dbReference type="InterPro" id="IPR009081">
    <property type="entry name" value="PP-bd_ACP"/>
</dbReference>
<dbReference type="SUPFAM" id="SSF51735">
    <property type="entry name" value="NAD(P)-binding Rossmann-fold domains"/>
    <property type="match status" value="1"/>
</dbReference>
<sequence length="708" mass="77956">MKNWQYFIINSQVMGCDWHPVGEDGLYELVVRREDTQDPGHQAIFYTFPDLDEWPTKDLYKPHPTLPDHWMFCGRVDDIIVFSNGEKLNPVTMEEIIAGHPSVKGALIVGQDRFQAALILEPMLPCEEGEEEEIESLIEEVWPLVEKANAGTVAHGQIARWLAGVSPPGKSFLRTPKGTLQRGRTTKLFEDEIEILYRNGEANGLVAPIDLDFSNEDGLVKSLVGLVTNLTGAPSLGAETDFFSIGLDSLRVLSIVKMLESSLNSADIRIEPGILTPRIIYENPTASQLATALLSAGNQESISGKSKANCQFEICKELLCKYTKDLPPSRSGKQEPLYDRQTVLVTGTTGSLGAYLLDHLCKLQNVKKVIAINRGKDGGMSHQASVSASRGLAIDFSKVEFLEADLSLPKLGISQVMYTRLLGTVDRIIHNAWPVNFNISIGSFEPHIRGVRHLVDFSADAARVVPIVFLSSISTASGWTSTEPVPEKRLEDLTLPRMGYGQSKLIGSLILDAAGKESGIPTASIRLGQIAGPKSSEGEWNRHEFIPSLIASSVHLGILPNHLGLSQVVDWIPVEDVATLILELAGVTVQVPASEMSGYFHAVNPVTVKWSELTSTVTSYYSEHIKELTSLEDWISKLEKSARHTTNLSKNPAVKLLDIYRGMLSADQVGHRPVRFSMERTKARSPTAERLSGITSELVLSWCKQWNF</sequence>
<keyword evidence="2" id="KW-0597">Phosphoprotein</keyword>
<feature type="domain" description="Carrier" evidence="3">
    <location>
        <begin position="214"/>
        <end position="297"/>
    </location>
</feature>
<dbReference type="Pfam" id="PF23562">
    <property type="entry name" value="AMP-binding_C_3"/>
    <property type="match status" value="1"/>
</dbReference>
<dbReference type="EMBL" id="JAZAVJ010000035">
    <property type="protein sequence ID" value="KAK7419746.1"/>
    <property type="molecule type" value="Genomic_DNA"/>
</dbReference>
<comment type="caution">
    <text evidence="4">The sequence shown here is derived from an EMBL/GenBank/DDBJ whole genome shotgun (WGS) entry which is preliminary data.</text>
</comment>
<dbReference type="Proteomes" id="UP001498476">
    <property type="component" value="Unassembled WGS sequence"/>
</dbReference>
<dbReference type="InterPro" id="IPR013120">
    <property type="entry name" value="FAR_NAD-bd"/>
</dbReference>
<evidence type="ECO:0000256" key="1">
    <source>
        <dbReference type="ARBA" id="ARBA00022450"/>
    </source>
</evidence>
<name>A0ABR1HGQ8_9HYPO</name>
<dbReference type="Pfam" id="PF00550">
    <property type="entry name" value="PP-binding"/>
    <property type="match status" value="1"/>
</dbReference>
<evidence type="ECO:0000259" key="3">
    <source>
        <dbReference type="PROSITE" id="PS50075"/>
    </source>
</evidence>
<dbReference type="InterPro" id="IPR036291">
    <property type="entry name" value="NAD(P)-bd_dom_sf"/>
</dbReference>
<dbReference type="InterPro" id="IPR036736">
    <property type="entry name" value="ACP-like_sf"/>
</dbReference>
<evidence type="ECO:0000256" key="2">
    <source>
        <dbReference type="ARBA" id="ARBA00022553"/>
    </source>
</evidence>
<proteinExistence type="predicted"/>
<dbReference type="SUPFAM" id="SSF47336">
    <property type="entry name" value="ACP-like"/>
    <property type="match status" value="1"/>
</dbReference>
<gene>
    <name evidence="4" type="ORF">QQX98_003118</name>
</gene>
<dbReference type="PANTHER" id="PTHR43439:SF2">
    <property type="entry name" value="ENZYME, PUTATIVE (JCVI)-RELATED"/>
    <property type="match status" value="1"/>
</dbReference>
<evidence type="ECO:0000313" key="4">
    <source>
        <dbReference type="EMBL" id="KAK7419746.1"/>
    </source>
</evidence>
<dbReference type="Pfam" id="PF07993">
    <property type="entry name" value="NAD_binding_4"/>
    <property type="match status" value="1"/>
</dbReference>
<keyword evidence="1" id="KW-0596">Phosphopantetheine</keyword>
<organism evidence="4 5">
    <name type="scientific">Neonectria punicea</name>
    <dbReference type="NCBI Taxonomy" id="979145"/>
    <lineage>
        <taxon>Eukaryota</taxon>
        <taxon>Fungi</taxon>
        <taxon>Dikarya</taxon>
        <taxon>Ascomycota</taxon>
        <taxon>Pezizomycotina</taxon>
        <taxon>Sordariomycetes</taxon>
        <taxon>Hypocreomycetidae</taxon>
        <taxon>Hypocreales</taxon>
        <taxon>Nectriaceae</taxon>
        <taxon>Neonectria</taxon>
    </lineage>
</organism>
<accession>A0ABR1HGQ8</accession>
<dbReference type="PANTHER" id="PTHR43439">
    <property type="entry name" value="PHENYLACETATE-COENZYME A LIGASE"/>
    <property type="match status" value="1"/>
</dbReference>
<dbReference type="SUPFAM" id="SSF56801">
    <property type="entry name" value="Acetyl-CoA synthetase-like"/>
    <property type="match status" value="1"/>
</dbReference>
<evidence type="ECO:0000313" key="5">
    <source>
        <dbReference type="Proteomes" id="UP001498476"/>
    </source>
</evidence>
<dbReference type="Gene3D" id="1.10.1200.10">
    <property type="entry name" value="ACP-like"/>
    <property type="match status" value="1"/>
</dbReference>
<reference evidence="4 5" key="1">
    <citation type="journal article" date="2025" name="Microbiol. Resour. Announc.">
        <title>Draft genome sequences for Neonectria magnoliae and Neonectria punicea, canker pathogens of Liriodendron tulipifera and Acer saccharum in West Virginia.</title>
        <authorList>
            <person name="Petronek H.M."/>
            <person name="Kasson M.T."/>
            <person name="Metheny A.M."/>
            <person name="Stauder C.M."/>
            <person name="Lovett B."/>
            <person name="Lynch S.C."/>
            <person name="Garnas J.R."/>
            <person name="Kasson L.R."/>
            <person name="Stajich J.E."/>
        </authorList>
    </citation>
    <scope>NUCLEOTIDE SEQUENCE [LARGE SCALE GENOMIC DNA]</scope>
    <source>
        <strain evidence="4 5">NRRL 64653</strain>
    </source>
</reference>